<dbReference type="EMBL" id="WNKY01000004">
    <property type="protein sequence ID" value="MTV37169.1"/>
    <property type="molecule type" value="Genomic_DNA"/>
</dbReference>
<accession>A0A6L6PEL8</accession>
<dbReference type="InterPro" id="IPR057744">
    <property type="entry name" value="OTAase-like"/>
</dbReference>
<dbReference type="InterPro" id="IPR032466">
    <property type="entry name" value="Metal_Hydrolase"/>
</dbReference>
<dbReference type="Gene3D" id="2.30.40.10">
    <property type="entry name" value="Urease, subunit C, domain 1"/>
    <property type="match status" value="1"/>
</dbReference>
<dbReference type="CDD" id="cd01299">
    <property type="entry name" value="Met_dep_hydrolase_A"/>
    <property type="match status" value="1"/>
</dbReference>
<dbReference type="PANTHER" id="PTHR43135:SF3">
    <property type="entry name" value="ALPHA-D-RIBOSE 1-METHYLPHOSPHONATE 5-TRIPHOSPHATE DIPHOSPHATASE"/>
    <property type="match status" value="1"/>
</dbReference>
<evidence type="ECO:0000259" key="2">
    <source>
        <dbReference type="Pfam" id="PF01979"/>
    </source>
</evidence>
<dbReference type="GO" id="GO:0016810">
    <property type="term" value="F:hydrolase activity, acting on carbon-nitrogen (but not peptide) bonds"/>
    <property type="evidence" value="ECO:0007669"/>
    <property type="project" value="InterPro"/>
</dbReference>
<protein>
    <submittedName>
        <fullName evidence="3">Amidohydrolase family protein</fullName>
    </submittedName>
</protein>
<dbReference type="Gene3D" id="3.20.20.140">
    <property type="entry name" value="Metal-dependent hydrolases"/>
    <property type="match status" value="1"/>
</dbReference>
<dbReference type="InterPro" id="IPR011059">
    <property type="entry name" value="Metal-dep_hydrolase_composite"/>
</dbReference>
<evidence type="ECO:0000313" key="4">
    <source>
        <dbReference type="Proteomes" id="UP000475582"/>
    </source>
</evidence>
<feature type="signal peptide" evidence="1">
    <location>
        <begin position="1"/>
        <end position="20"/>
    </location>
</feature>
<dbReference type="AlphaFoldDB" id="A0A6L6PEL8"/>
<feature type="domain" description="Amidohydrolase-related" evidence="2">
    <location>
        <begin position="77"/>
        <end position="424"/>
    </location>
</feature>
<dbReference type="PANTHER" id="PTHR43135">
    <property type="entry name" value="ALPHA-D-RIBOSE 1-METHYLPHOSPHONATE 5-TRIPHOSPHATE DIPHOSPHATASE"/>
    <property type="match status" value="1"/>
</dbReference>
<name>A0A6L6PEL8_9BURK</name>
<sequence length="452" mass="47128">MRIHTALSVIAACFATCASAAPSVVAVQCGQLLDTQAGKLLGPTTVVIDGKRITQVSAGRVAPDGATVIDLAGQTCLPGLIDSHTHLTGQTSPTGYSDQFRWNIADYAIRSTNYARVTLLAGFTTVRNLGDNANTSISLRNAINAGVIPGPRIFTAGKAVGSTGGHADDSDGYRADLMADYGAKDGIINSAADAWKAVRQHYKDGADLIKIMPSGGVLDESKSADNAQMTIEEIKAVVAAAKDYEMTVAAHAHGAEAIRRAVIAGVDSIEHGTYMNEEDMKLMKEHGTFYVPTIIAGKYVEGKAKVPGYFPPQVAVKAAAIGPLIQGTAGRAYKAGVKIAFGTDAAVYPHGDNAKEFGYMVEAGIPPLAAIQAATTQAAALLKQEKDLGSISAGKFADIVAVPGNPLSDISLMTKVSFVMKEGVVYKQADQAVPFVANVNEGVAPKEMDYGL</sequence>
<dbReference type="SUPFAM" id="SSF51556">
    <property type="entry name" value="Metallo-dependent hydrolases"/>
    <property type="match status" value="1"/>
</dbReference>
<evidence type="ECO:0000256" key="1">
    <source>
        <dbReference type="SAM" id="SignalP"/>
    </source>
</evidence>
<organism evidence="3 4">
    <name type="scientific">Duganella radicis</name>
    <dbReference type="NCBI Taxonomy" id="551988"/>
    <lineage>
        <taxon>Bacteria</taxon>
        <taxon>Pseudomonadati</taxon>
        <taxon>Pseudomonadota</taxon>
        <taxon>Betaproteobacteria</taxon>
        <taxon>Burkholderiales</taxon>
        <taxon>Oxalobacteraceae</taxon>
        <taxon>Telluria group</taxon>
        <taxon>Duganella</taxon>
    </lineage>
</organism>
<feature type="chain" id="PRO_5026747836" evidence="1">
    <location>
        <begin position="21"/>
        <end position="452"/>
    </location>
</feature>
<keyword evidence="3" id="KW-0378">Hydrolase</keyword>
<dbReference type="OrthoDB" id="9782972at2"/>
<gene>
    <name evidence="3" type="ORF">GM676_06185</name>
</gene>
<keyword evidence="4" id="KW-1185">Reference proteome</keyword>
<comment type="caution">
    <text evidence="3">The sequence shown here is derived from an EMBL/GenBank/DDBJ whole genome shotgun (WGS) entry which is preliminary data.</text>
</comment>
<keyword evidence="1" id="KW-0732">Signal</keyword>
<dbReference type="SUPFAM" id="SSF51338">
    <property type="entry name" value="Composite domain of metallo-dependent hydrolases"/>
    <property type="match status" value="1"/>
</dbReference>
<reference evidence="3 4" key="1">
    <citation type="submission" date="2019-11" db="EMBL/GenBank/DDBJ databases">
        <title>Type strains purchased from KCTC, JCM and DSMZ.</title>
        <authorList>
            <person name="Lu H."/>
        </authorList>
    </citation>
    <scope>NUCLEOTIDE SEQUENCE [LARGE SCALE GENOMIC DNA]</scope>
    <source>
        <strain evidence="3 4">KCTC 22382</strain>
    </source>
</reference>
<evidence type="ECO:0000313" key="3">
    <source>
        <dbReference type="EMBL" id="MTV37169.1"/>
    </source>
</evidence>
<dbReference type="RefSeq" id="WP_155462562.1">
    <property type="nucleotide sequence ID" value="NZ_WNKY01000004.1"/>
</dbReference>
<dbReference type="Proteomes" id="UP000475582">
    <property type="component" value="Unassembled WGS sequence"/>
</dbReference>
<proteinExistence type="predicted"/>
<dbReference type="InterPro" id="IPR006680">
    <property type="entry name" value="Amidohydro-rel"/>
</dbReference>
<dbReference type="InterPro" id="IPR051781">
    <property type="entry name" value="Metallo-dep_Hydrolase"/>
</dbReference>
<dbReference type="Pfam" id="PF01979">
    <property type="entry name" value="Amidohydro_1"/>
    <property type="match status" value="1"/>
</dbReference>